<dbReference type="InterPro" id="IPR014710">
    <property type="entry name" value="RmlC-like_jellyroll"/>
</dbReference>
<dbReference type="PANTHER" id="PTHR37694">
    <property type="entry name" value="SLR8022 PROTEIN"/>
    <property type="match status" value="1"/>
</dbReference>
<reference evidence="1 2" key="1">
    <citation type="journal article" date="2019" name="Int. J. Syst. Evol. Microbiol.">
        <title>The Global Catalogue of Microorganisms (GCM) 10K type strain sequencing project: providing services to taxonomists for standard genome sequencing and annotation.</title>
        <authorList>
            <consortium name="The Broad Institute Genomics Platform"/>
            <consortium name="The Broad Institute Genome Sequencing Center for Infectious Disease"/>
            <person name="Wu L."/>
            <person name="Ma J."/>
        </authorList>
    </citation>
    <scope>NUCLEOTIDE SEQUENCE [LARGE SCALE GENOMIC DNA]</scope>
    <source>
        <strain evidence="1 2">JCM 11136</strain>
    </source>
</reference>
<dbReference type="Gene3D" id="2.60.120.10">
    <property type="entry name" value="Jelly Rolls"/>
    <property type="match status" value="1"/>
</dbReference>
<organism evidence="1 2">
    <name type="scientific">Nonomuraea longicatena</name>
    <dbReference type="NCBI Taxonomy" id="83682"/>
    <lineage>
        <taxon>Bacteria</taxon>
        <taxon>Bacillati</taxon>
        <taxon>Actinomycetota</taxon>
        <taxon>Actinomycetes</taxon>
        <taxon>Streptosporangiales</taxon>
        <taxon>Streptosporangiaceae</taxon>
        <taxon>Nonomuraea</taxon>
    </lineage>
</organism>
<gene>
    <name evidence="1" type="ORF">GCM10009560_47840</name>
</gene>
<dbReference type="InterPro" id="IPR011051">
    <property type="entry name" value="RmlC_Cupin_sf"/>
</dbReference>
<dbReference type="EMBL" id="BAAAHQ010000024">
    <property type="protein sequence ID" value="GAA0938097.1"/>
    <property type="molecule type" value="Genomic_DNA"/>
</dbReference>
<protein>
    <submittedName>
        <fullName evidence="1">Cupin domain-containing protein</fullName>
    </submittedName>
</protein>
<comment type="caution">
    <text evidence="1">The sequence shown here is derived from an EMBL/GenBank/DDBJ whole genome shotgun (WGS) entry which is preliminary data.</text>
</comment>
<name>A0ABN1Q634_9ACTN</name>
<dbReference type="PANTHER" id="PTHR37694:SF1">
    <property type="entry name" value="SLR8022 PROTEIN"/>
    <property type="match status" value="1"/>
</dbReference>
<dbReference type="RefSeq" id="WP_343952210.1">
    <property type="nucleotide sequence ID" value="NZ_BAAAHQ010000024.1"/>
</dbReference>
<evidence type="ECO:0000313" key="2">
    <source>
        <dbReference type="Proteomes" id="UP001501578"/>
    </source>
</evidence>
<dbReference type="Proteomes" id="UP001501578">
    <property type="component" value="Unassembled WGS sequence"/>
</dbReference>
<proteinExistence type="predicted"/>
<keyword evidence="2" id="KW-1185">Reference proteome</keyword>
<sequence length="110" mass="11818">MYKQSLPALAREQLKTAHAASSGRSASTLYGGHDQALRQTMIALAAGSRLDEHHNPGEATLFVFSGRVRLLSQDVSWEGAAGDLLIIPQAVHSLEALEDSAVVLTVARRR</sequence>
<dbReference type="SUPFAM" id="SSF51182">
    <property type="entry name" value="RmlC-like cupins"/>
    <property type="match status" value="1"/>
</dbReference>
<evidence type="ECO:0000313" key="1">
    <source>
        <dbReference type="EMBL" id="GAA0938097.1"/>
    </source>
</evidence>
<accession>A0ABN1Q634</accession>